<keyword evidence="3" id="KW-1185">Reference proteome</keyword>
<dbReference type="Gene3D" id="3.90.190.10">
    <property type="entry name" value="Protein tyrosine phosphatase superfamily"/>
    <property type="match status" value="1"/>
</dbReference>
<gene>
    <name evidence="2" type="ORF">BSAL_71425</name>
</gene>
<proteinExistence type="predicted"/>
<dbReference type="Pfam" id="PF00102">
    <property type="entry name" value="Y_phosphatase"/>
    <property type="match status" value="1"/>
</dbReference>
<dbReference type="EMBL" id="CYKH01000550">
    <property type="protein sequence ID" value="CUG05977.1"/>
    <property type="molecule type" value="Genomic_DNA"/>
</dbReference>
<dbReference type="Proteomes" id="UP000051952">
    <property type="component" value="Unassembled WGS sequence"/>
</dbReference>
<dbReference type="PANTHER" id="PTHR19134:SF449">
    <property type="entry name" value="TYROSINE-PROTEIN PHOSPHATASE 1"/>
    <property type="match status" value="1"/>
</dbReference>
<evidence type="ECO:0000313" key="2">
    <source>
        <dbReference type="EMBL" id="CUG05977.1"/>
    </source>
</evidence>
<name>A0A0S4IWT3_BODSA</name>
<dbReference type="InterPro" id="IPR050348">
    <property type="entry name" value="Protein-Tyr_Phosphatase"/>
</dbReference>
<reference evidence="3" key="1">
    <citation type="submission" date="2015-09" db="EMBL/GenBank/DDBJ databases">
        <authorList>
            <consortium name="Pathogen Informatics"/>
        </authorList>
    </citation>
    <scope>NUCLEOTIDE SEQUENCE [LARGE SCALE GENOMIC DNA]</scope>
    <source>
        <strain evidence="3">Lake Konstanz</strain>
    </source>
</reference>
<dbReference type="VEuPathDB" id="TriTrypDB:BSAL_71425"/>
<dbReference type="OrthoDB" id="10253954at2759"/>
<dbReference type="SUPFAM" id="SSF52799">
    <property type="entry name" value="(Phosphotyrosine protein) phosphatases II"/>
    <property type="match status" value="1"/>
</dbReference>
<evidence type="ECO:0000313" key="3">
    <source>
        <dbReference type="Proteomes" id="UP000051952"/>
    </source>
</evidence>
<sequence>MSEWQRRTAAALRDQLTLMGQRNLPSNRDGFDEEFDSLRALDQRVRSNHDEFYTASLGSNMSKNRYREILPNEGTRVQLDPINNRGDGDYINANYVDGRRLFGVPFVYIATQSPLRSCIFLLFAFSG</sequence>
<dbReference type="GO" id="GO:0004725">
    <property type="term" value="F:protein tyrosine phosphatase activity"/>
    <property type="evidence" value="ECO:0007669"/>
    <property type="project" value="InterPro"/>
</dbReference>
<dbReference type="InterPro" id="IPR000242">
    <property type="entry name" value="PTP_cat"/>
</dbReference>
<evidence type="ECO:0000259" key="1">
    <source>
        <dbReference type="PROSITE" id="PS50055"/>
    </source>
</evidence>
<feature type="domain" description="Tyrosine-protein phosphatase" evidence="1">
    <location>
        <begin position="31"/>
        <end position="125"/>
    </location>
</feature>
<protein>
    <submittedName>
        <fullName evidence="2">Tyrosine specific protein phosphatase, putative</fullName>
    </submittedName>
</protein>
<dbReference type="PROSITE" id="PS50055">
    <property type="entry name" value="TYR_PHOSPHATASE_PTP"/>
    <property type="match status" value="1"/>
</dbReference>
<organism evidence="2 3">
    <name type="scientific">Bodo saltans</name>
    <name type="common">Flagellated protozoan</name>
    <dbReference type="NCBI Taxonomy" id="75058"/>
    <lineage>
        <taxon>Eukaryota</taxon>
        <taxon>Discoba</taxon>
        <taxon>Euglenozoa</taxon>
        <taxon>Kinetoplastea</taxon>
        <taxon>Metakinetoplastina</taxon>
        <taxon>Eubodonida</taxon>
        <taxon>Bodonidae</taxon>
        <taxon>Bodo</taxon>
    </lineage>
</organism>
<dbReference type="PANTHER" id="PTHR19134">
    <property type="entry name" value="RECEPTOR-TYPE TYROSINE-PROTEIN PHOSPHATASE"/>
    <property type="match status" value="1"/>
</dbReference>
<dbReference type="InterPro" id="IPR029021">
    <property type="entry name" value="Prot-tyrosine_phosphatase-like"/>
</dbReference>
<dbReference type="AlphaFoldDB" id="A0A0S4IWT3"/>
<accession>A0A0S4IWT3</accession>